<evidence type="ECO:0000313" key="1">
    <source>
        <dbReference type="EMBL" id="KAI7755600.1"/>
    </source>
</evidence>
<organism evidence="1 2">
    <name type="scientific">Ambrosia artemisiifolia</name>
    <name type="common">Common ragweed</name>
    <dbReference type="NCBI Taxonomy" id="4212"/>
    <lineage>
        <taxon>Eukaryota</taxon>
        <taxon>Viridiplantae</taxon>
        <taxon>Streptophyta</taxon>
        <taxon>Embryophyta</taxon>
        <taxon>Tracheophyta</taxon>
        <taxon>Spermatophyta</taxon>
        <taxon>Magnoliopsida</taxon>
        <taxon>eudicotyledons</taxon>
        <taxon>Gunneridae</taxon>
        <taxon>Pentapetalae</taxon>
        <taxon>asterids</taxon>
        <taxon>campanulids</taxon>
        <taxon>Asterales</taxon>
        <taxon>Asteraceae</taxon>
        <taxon>Asteroideae</taxon>
        <taxon>Heliantheae alliance</taxon>
        <taxon>Heliantheae</taxon>
        <taxon>Ambrosia</taxon>
    </lineage>
</organism>
<dbReference type="EMBL" id="JAMZMK010000980">
    <property type="protein sequence ID" value="KAI7755600.1"/>
    <property type="molecule type" value="Genomic_DNA"/>
</dbReference>
<name>A0AAD5DD10_AMBAR</name>
<dbReference type="AlphaFoldDB" id="A0AAD5DD10"/>
<keyword evidence="2" id="KW-1185">Reference proteome</keyword>
<dbReference type="Proteomes" id="UP001206925">
    <property type="component" value="Unassembled WGS sequence"/>
</dbReference>
<protein>
    <submittedName>
        <fullName evidence="1">Uncharacterized protein</fullName>
    </submittedName>
</protein>
<accession>A0AAD5DD10</accession>
<feature type="non-terminal residue" evidence="1">
    <location>
        <position position="1"/>
    </location>
</feature>
<reference evidence="1" key="1">
    <citation type="submission" date="2022-06" db="EMBL/GenBank/DDBJ databases">
        <title>Uncovering the hologenomic basis of an extraordinary plant invasion.</title>
        <authorList>
            <person name="Bieker V.C."/>
            <person name="Martin M.D."/>
            <person name="Gilbert T."/>
            <person name="Hodgins K."/>
            <person name="Battlay P."/>
            <person name="Petersen B."/>
            <person name="Wilson J."/>
        </authorList>
    </citation>
    <scope>NUCLEOTIDE SEQUENCE</scope>
    <source>
        <strain evidence="1">AA19_3_7</strain>
        <tissue evidence="1">Leaf</tissue>
    </source>
</reference>
<sequence length="166" mass="19584">MTKLNLRRPAIISIDPDIDDRPPSPSTSTTVIVSKNHNRQRHNLKPSQFSTEGMTKKKKILKDRSWYGMMKYWKIQTEVPKEYMKKWATRLGTNFRSKLVREYVNRGLDACDKFPFIDPDYLEATTTNSFQQANGWECGFMPIKHMRQFVEIIQHDFIHAILSLFQ</sequence>
<comment type="caution">
    <text evidence="1">The sequence shown here is derived from an EMBL/GenBank/DDBJ whole genome shotgun (WGS) entry which is preliminary data.</text>
</comment>
<proteinExistence type="predicted"/>
<evidence type="ECO:0000313" key="2">
    <source>
        <dbReference type="Proteomes" id="UP001206925"/>
    </source>
</evidence>
<gene>
    <name evidence="1" type="ORF">M8C21_029306</name>
</gene>